<evidence type="ECO:0000259" key="6">
    <source>
        <dbReference type="SMART" id="SM00363"/>
    </source>
</evidence>
<dbReference type="InterPro" id="IPR036986">
    <property type="entry name" value="S4_RNA-bd_sf"/>
</dbReference>
<dbReference type="RefSeq" id="WP_083091874.1">
    <property type="nucleotide sequence ID" value="NZ_LXWF01000033.1"/>
</dbReference>
<evidence type="ECO:0000256" key="2">
    <source>
        <dbReference type="ARBA" id="ARBA00022884"/>
    </source>
</evidence>
<dbReference type="AlphaFoldDB" id="A0A1Y1RQC3"/>
<keyword evidence="8" id="KW-1185">Reference proteome</keyword>
<dbReference type="EMBL" id="LXWF01000033">
    <property type="protein sequence ID" value="ORC17388.1"/>
    <property type="molecule type" value="Genomic_DNA"/>
</dbReference>
<name>A0A1Y1RQC3_9MICC</name>
<dbReference type="Gene3D" id="3.10.290.10">
    <property type="entry name" value="RNA-binding S4 domain"/>
    <property type="match status" value="1"/>
</dbReference>
<protein>
    <submittedName>
        <fullName evidence="7">RNA-binding protein</fullName>
    </submittedName>
</protein>
<evidence type="ECO:0000313" key="8">
    <source>
        <dbReference type="Proteomes" id="UP000192359"/>
    </source>
</evidence>
<dbReference type="PROSITE" id="PS50889">
    <property type="entry name" value="S4"/>
    <property type="match status" value="1"/>
</dbReference>
<dbReference type="InterPro" id="IPR002942">
    <property type="entry name" value="S4_RNA-bd"/>
</dbReference>
<evidence type="ECO:0000256" key="1">
    <source>
        <dbReference type="ARBA" id="ARBA00008396"/>
    </source>
</evidence>
<dbReference type="SUPFAM" id="SSF55174">
    <property type="entry name" value="Alpha-L RNA-binding motif"/>
    <property type="match status" value="1"/>
</dbReference>
<dbReference type="GO" id="GO:0003677">
    <property type="term" value="F:DNA binding"/>
    <property type="evidence" value="ECO:0007669"/>
    <property type="project" value="UniProtKB-KW"/>
</dbReference>
<evidence type="ECO:0000256" key="5">
    <source>
        <dbReference type="SAM" id="MobiDB-lite"/>
    </source>
</evidence>
<dbReference type="Pfam" id="PF01479">
    <property type="entry name" value="S4"/>
    <property type="match status" value="1"/>
</dbReference>
<gene>
    <name evidence="7" type="ORF">A7979_03020</name>
</gene>
<dbReference type="PIRSF" id="PIRSF016821">
    <property type="entry name" value="HSP15"/>
    <property type="match status" value="1"/>
</dbReference>
<proteinExistence type="inferred from homology"/>
<evidence type="ECO:0000256" key="4">
    <source>
        <dbReference type="PROSITE-ProRule" id="PRU00182"/>
    </source>
</evidence>
<keyword evidence="2 4" id="KW-0694">RNA-binding</keyword>
<accession>A0A1Y1RQC3</accession>
<dbReference type="SMART" id="SM00363">
    <property type="entry name" value="S4"/>
    <property type="match status" value="1"/>
</dbReference>
<evidence type="ECO:0000313" key="7">
    <source>
        <dbReference type="EMBL" id="ORC17388.1"/>
    </source>
</evidence>
<dbReference type="InterPro" id="IPR025708">
    <property type="entry name" value="HSP15"/>
</dbReference>
<keyword evidence="3" id="KW-0238">DNA-binding</keyword>
<dbReference type="GO" id="GO:0003727">
    <property type="term" value="F:single-stranded RNA binding"/>
    <property type="evidence" value="ECO:0007669"/>
    <property type="project" value="InterPro"/>
</dbReference>
<feature type="compositionally biased region" description="Basic and acidic residues" evidence="5">
    <location>
        <begin position="109"/>
        <end position="135"/>
    </location>
</feature>
<dbReference type="GO" id="GO:0043023">
    <property type="term" value="F:ribosomal large subunit binding"/>
    <property type="evidence" value="ECO:0007669"/>
    <property type="project" value="InterPro"/>
</dbReference>
<dbReference type="Proteomes" id="UP000192359">
    <property type="component" value="Unassembled WGS sequence"/>
</dbReference>
<dbReference type="CDD" id="cd00165">
    <property type="entry name" value="S4"/>
    <property type="match status" value="1"/>
</dbReference>
<reference evidence="7 8" key="1">
    <citation type="submission" date="2016-05" db="EMBL/GenBank/DDBJ databases">
        <title>Draft genome sequence of a porcine commensal Rothia nasimurium.</title>
        <authorList>
            <person name="Gaiser R.A."/>
            <person name="Van Baarlen P."/>
            <person name="Wells J.M."/>
        </authorList>
    </citation>
    <scope>NUCLEOTIDE SEQUENCE [LARGE SCALE GENOMIC DNA]</scope>
    <source>
        <strain evidence="7 8">PT-32</strain>
    </source>
</reference>
<comment type="caution">
    <text evidence="7">The sequence shown here is derived from an EMBL/GenBank/DDBJ whole genome shotgun (WGS) entry which is preliminary data.</text>
</comment>
<dbReference type="GO" id="GO:0034605">
    <property type="term" value="P:cellular response to heat"/>
    <property type="evidence" value="ECO:0007669"/>
    <property type="project" value="InterPro"/>
</dbReference>
<feature type="domain" description="RNA-binding S4" evidence="6">
    <location>
        <begin position="16"/>
        <end position="80"/>
    </location>
</feature>
<organism evidence="7 8">
    <name type="scientific">Rothia nasimurium</name>
    <dbReference type="NCBI Taxonomy" id="85336"/>
    <lineage>
        <taxon>Bacteria</taxon>
        <taxon>Bacillati</taxon>
        <taxon>Actinomycetota</taxon>
        <taxon>Actinomycetes</taxon>
        <taxon>Micrococcales</taxon>
        <taxon>Micrococcaceae</taxon>
        <taxon>Rothia</taxon>
    </lineage>
</organism>
<sequence length="135" mass="14957">MTSPAASAPAEPQPPVRIDAWLWSVRVFKTRSLASTEVKAGHVRINSEHAKPSQKIKPGDTVTVRYPGWERVLIVRKTISKRVGAPVAVTCYDDISAPKPAYLTSGALPRRDRGAGRPTKTERRALNRLRGYEKE</sequence>
<comment type="similarity">
    <text evidence="1">Belongs to the HSP15 family.</text>
</comment>
<evidence type="ECO:0000256" key="3">
    <source>
        <dbReference type="ARBA" id="ARBA00023125"/>
    </source>
</evidence>
<feature type="region of interest" description="Disordered" evidence="5">
    <location>
        <begin position="103"/>
        <end position="135"/>
    </location>
</feature>
<dbReference type="OrthoDB" id="9797176at2"/>